<gene>
    <name evidence="3" type="ORF">HMPREF0080_01135</name>
</gene>
<feature type="domain" description="Aspartate/ornithine carbamoyltransferase carbamoyl-P binding" evidence="2">
    <location>
        <begin position="2"/>
        <end position="128"/>
    </location>
</feature>
<dbReference type="InterPro" id="IPR006132">
    <property type="entry name" value="Asp/Orn_carbamoyltranf_P-bd"/>
</dbReference>
<sequence length="134" mass="15518">MKHVNCLNDFTVDELKGILLLSKRIKADRNAYKHILDDKKLYMIFEKTSNRTYLSFMIGMEELGGKAYNQKWADSNFTIGDLMSEVKYVCRNVDCIMGRFKKAETTEGFMKYATVPVINGCDNTFHPSRPWPIC</sequence>
<dbReference type="GO" id="GO:0004585">
    <property type="term" value="F:ornithine carbamoyltransferase activity"/>
    <property type="evidence" value="ECO:0007669"/>
    <property type="project" value="TreeGrafter"/>
</dbReference>
<dbReference type="Proteomes" id="UP000005481">
    <property type="component" value="Unassembled WGS sequence"/>
</dbReference>
<reference evidence="3 4" key="1">
    <citation type="submission" date="2011-08" db="EMBL/GenBank/DDBJ databases">
        <authorList>
            <person name="Weinstock G."/>
            <person name="Sodergren E."/>
            <person name="Clifton S."/>
            <person name="Fulton L."/>
            <person name="Fulton B."/>
            <person name="Courtney L."/>
            <person name="Fronick C."/>
            <person name="Harrison M."/>
            <person name="Strong C."/>
            <person name="Farmer C."/>
            <person name="Delahaunty K."/>
            <person name="Markovic C."/>
            <person name="Hall O."/>
            <person name="Minx P."/>
            <person name="Tomlinson C."/>
            <person name="Mitreva M."/>
            <person name="Hou S."/>
            <person name="Chen J."/>
            <person name="Wollam A."/>
            <person name="Pepin K.H."/>
            <person name="Johnson M."/>
            <person name="Bhonagiri V."/>
            <person name="Zhang X."/>
            <person name="Suruliraj S."/>
            <person name="Warren W."/>
            <person name="Chinwalla A."/>
            <person name="Mardis E.R."/>
            <person name="Wilson R.K."/>
        </authorList>
    </citation>
    <scope>NUCLEOTIDE SEQUENCE [LARGE SCALE GENOMIC DNA]</scope>
    <source>
        <strain evidence="3 4">F0357</strain>
    </source>
</reference>
<dbReference type="EMBL" id="AGCJ01000043">
    <property type="protein sequence ID" value="EHM40687.1"/>
    <property type="molecule type" value="Genomic_DNA"/>
</dbReference>
<dbReference type="AlphaFoldDB" id="G9YHK1"/>
<dbReference type="InterPro" id="IPR002292">
    <property type="entry name" value="Orn/put_carbamltrans"/>
</dbReference>
<dbReference type="PANTHER" id="PTHR45753">
    <property type="entry name" value="ORNITHINE CARBAMOYLTRANSFERASE, MITOCHONDRIAL"/>
    <property type="match status" value="1"/>
</dbReference>
<evidence type="ECO:0000313" key="4">
    <source>
        <dbReference type="Proteomes" id="UP000005481"/>
    </source>
</evidence>
<evidence type="ECO:0000313" key="3">
    <source>
        <dbReference type="EMBL" id="EHM40687.1"/>
    </source>
</evidence>
<dbReference type="Gene3D" id="3.40.50.1370">
    <property type="entry name" value="Aspartate/ornithine carbamoyltransferase"/>
    <property type="match status" value="1"/>
</dbReference>
<evidence type="ECO:0000259" key="2">
    <source>
        <dbReference type="Pfam" id="PF02729"/>
    </source>
</evidence>
<accession>G9YHK1</accession>
<dbReference type="GO" id="GO:0042450">
    <property type="term" value="P:L-arginine biosynthetic process via ornithine"/>
    <property type="evidence" value="ECO:0007669"/>
    <property type="project" value="TreeGrafter"/>
</dbReference>
<keyword evidence="4" id="KW-1185">Reference proteome</keyword>
<dbReference type="RefSeq" id="WP_006790111.1">
    <property type="nucleotide sequence ID" value="NZ_JH417587.1"/>
</dbReference>
<comment type="caution">
    <text evidence="3">The sequence shown here is derived from an EMBL/GenBank/DDBJ whole genome shotgun (WGS) entry which is preliminary data.</text>
</comment>
<name>G9YHK1_9FIRM</name>
<dbReference type="STRING" id="861450.HMPREF0080_01135"/>
<organism evidence="3 4">
    <name type="scientific">Anaeroglobus geminatus F0357</name>
    <dbReference type="NCBI Taxonomy" id="861450"/>
    <lineage>
        <taxon>Bacteria</taxon>
        <taxon>Bacillati</taxon>
        <taxon>Bacillota</taxon>
        <taxon>Negativicutes</taxon>
        <taxon>Veillonellales</taxon>
        <taxon>Veillonellaceae</taxon>
        <taxon>Anaeroglobus</taxon>
    </lineage>
</organism>
<dbReference type="HOGENOM" id="CLU_1891809_0_0_9"/>
<dbReference type="PRINTS" id="PR00102">
    <property type="entry name" value="OTCASE"/>
</dbReference>
<keyword evidence="1 3" id="KW-0808">Transferase</keyword>
<dbReference type="PANTHER" id="PTHR45753:SF3">
    <property type="entry name" value="ORNITHINE TRANSCARBAMYLASE, MITOCHONDRIAL"/>
    <property type="match status" value="1"/>
</dbReference>
<dbReference type="eggNOG" id="COG0078">
    <property type="taxonomic scope" value="Bacteria"/>
</dbReference>
<dbReference type="InterPro" id="IPR036901">
    <property type="entry name" value="Asp/Orn_carbamoylTrfase_sf"/>
</dbReference>
<dbReference type="SUPFAM" id="SSF53671">
    <property type="entry name" value="Aspartate/ornithine carbamoyltransferase"/>
    <property type="match status" value="1"/>
</dbReference>
<dbReference type="GO" id="GO:0016597">
    <property type="term" value="F:amino acid binding"/>
    <property type="evidence" value="ECO:0007669"/>
    <property type="project" value="InterPro"/>
</dbReference>
<dbReference type="PATRIC" id="fig|861450.3.peg.1053"/>
<dbReference type="Pfam" id="PF02729">
    <property type="entry name" value="OTCace_N"/>
    <property type="match status" value="1"/>
</dbReference>
<protein>
    <submittedName>
        <fullName evidence="3">Aspartate/ornithine carbamoyltransferase, carbamoyl-P binding domain protein</fullName>
    </submittedName>
</protein>
<proteinExistence type="predicted"/>
<dbReference type="GO" id="GO:0019240">
    <property type="term" value="P:citrulline biosynthetic process"/>
    <property type="evidence" value="ECO:0007669"/>
    <property type="project" value="TreeGrafter"/>
</dbReference>
<evidence type="ECO:0000256" key="1">
    <source>
        <dbReference type="ARBA" id="ARBA00022679"/>
    </source>
</evidence>